<evidence type="ECO:0000259" key="13">
    <source>
        <dbReference type="Pfam" id="PF00593"/>
    </source>
</evidence>
<evidence type="ECO:0000256" key="12">
    <source>
        <dbReference type="SAM" id="SignalP"/>
    </source>
</evidence>
<dbReference type="Pfam" id="PF00593">
    <property type="entry name" value="TonB_dep_Rec_b-barrel"/>
    <property type="match status" value="1"/>
</dbReference>
<keyword evidence="16" id="KW-1185">Reference proteome</keyword>
<keyword evidence="6 11" id="KW-0798">TonB box</keyword>
<evidence type="ECO:0000259" key="14">
    <source>
        <dbReference type="Pfam" id="PF07715"/>
    </source>
</evidence>
<dbReference type="InterPro" id="IPR000531">
    <property type="entry name" value="Beta-barrel_TonB"/>
</dbReference>
<dbReference type="InterPro" id="IPR037066">
    <property type="entry name" value="Plug_dom_sf"/>
</dbReference>
<dbReference type="GO" id="GO:0009279">
    <property type="term" value="C:cell outer membrane"/>
    <property type="evidence" value="ECO:0007669"/>
    <property type="project" value="UniProtKB-SubCell"/>
</dbReference>
<dbReference type="EMBL" id="JACOFV010000006">
    <property type="protein sequence ID" value="MBC3862017.1"/>
    <property type="molecule type" value="Genomic_DNA"/>
</dbReference>
<keyword evidence="12" id="KW-0732">Signal</keyword>
<evidence type="ECO:0000256" key="11">
    <source>
        <dbReference type="RuleBase" id="RU003357"/>
    </source>
</evidence>
<reference evidence="15" key="1">
    <citation type="submission" date="2020-08" db="EMBL/GenBank/DDBJ databases">
        <title>Novel species isolated from subtropical streams in China.</title>
        <authorList>
            <person name="Lu H."/>
        </authorList>
    </citation>
    <scope>NUCLEOTIDE SEQUENCE</scope>
    <source>
        <strain evidence="15">KACC 12607</strain>
    </source>
</reference>
<evidence type="ECO:0000256" key="9">
    <source>
        <dbReference type="ARBA" id="ARBA00023237"/>
    </source>
</evidence>
<comment type="similarity">
    <text evidence="2 10 11">Belongs to the TonB-dependent receptor family.</text>
</comment>
<dbReference type="PANTHER" id="PTHR47234:SF2">
    <property type="entry name" value="TONB-DEPENDENT RECEPTOR"/>
    <property type="match status" value="1"/>
</dbReference>
<evidence type="ECO:0000256" key="5">
    <source>
        <dbReference type="ARBA" id="ARBA00022692"/>
    </source>
</evidence>
<gene>
    <name evidence="15" type="ORF">H8K32_07910</name>
</gene>
<keyword evidence="5 10" id="KW-0812">Transmembrane</keyword>
<dbReference type="Pfam" id="PF07715">
    <property type="entry name" value="Plug"/>
    <property type="match status" value="1"/>
</dbReference>
<evidence type="ECO:0000256" key="6">
    <source>
        <dbReference type="ARBA" id="ARBA00023077"/>
    </source>
</evidence>
<evidence type="ECO:0000256" key="4">
    <source>
        <dbReference type="ARBA" id="ARBA00022452"/>
    </source>
</evidence>
<comment type="caution">
    <text evidence="15">The sequence shown here is derived from an EMBL/GenBank/DDBJ whole genome shotgun (WGS) entry which is preliminary data.</text>
</comment>
<protein>
    <submittedName>
        <fullName evidence="15">TonB-dependent receptor</fullName>
    </submittedName>
</protein>
<dbReference type="RefSeq" id="WP_186911944.1">
    <property type="nucleotide sequence ID" value="NZ_JACOFV010000006.1"/>
</dbReference>
<feature type="signal peptide" evidence="12">
    <location>
        <begin position="1"/>
        <end position="21"/>
    </location>
</feature>
<evidence type="ECO:0000256" key="7">
    <source>
        <dbReference type="ARBA" id="ARBA00023136"/>
    </source>
</evidence>
<dbReference type="PROSITE" id="PS52016">
    <property type="entry name" value="TONB_DEPENDENT_REC_3"/>
    <property type="match status" value="1"/>
</dbReference>
<dbReference type="InterPro" id="IPR039426">
    <property type="entry name" value="TonB-dep_rcpt-like"/>
</dbReference>
<feature type="domain" description="TonB-dependent receptor plug" evidence="14">
    <location>
        <begin position="58"/>
        <end position="171"/>
    </location>
</feature>
<sequence>MVEKILAKSVRLMFVGGVAFAAIGQVAVAQEATPGTNAQAVQRVEITGSSIKRAEKEGALPVQVVTHEDILKTGATSTEQLLNTLSINSAVGGTTTAQGTGSTTYGLASASLRALGANKTLILVNGRRVANYASDGTTVDINSIPVSMIDHVEILKDGASGVYGSDAIGGVINFITRKNFSGIELTGTFGGTSDGGGQSSKAGIVAGFGDFEKDRYNITVSLDASKEKAIYGSQRSYAQHSWDDVNGLWDTSATPSGRINTIPGSPAPNTIPPYSINTGVSQDNPLAVGGLAGNTCAQNGSSWNVAEATCRYNPSPLVPLVPDVDRTNLGANFRFKLSDDHEFFIDGFFAHAVTTVTEQASPYSSAFLYPDTLFVKNNVYPGIILSPTSPYYPTSYLAGLGISGPVSVSYRAFDGGGRVHSDTSNQIHFVTGLRGTIFQNYDYDIAYTHNSSTVSEATLGGYQQQFKMAQLLSNNPAFNPFTKTQTPALAAQIAALNYNGNMLDSSLGTDSLDGKISGDLFKMPAGMAQGAAGFSWRNENMNYNPSAAYQTGDISGYGNQVLPFNVSRHSASVFGELSVPLLKNLDASLAARTDRYPDATSTNPKISLSYHPISQVLLRASYGTGYRQPALPELYTPQAFSNTVTFTDPVAKIKGQFNQLTGGNLNLLPEKSKQFSLGIVADITKDLNVAVDYWNINIRNLITSYGAQAVVKGAAAGNPAYTGLVTRDASGNISQITLLNLNAGREKTDGVDIDLKWKVLKSPEYGTFGMRLNGTYTRGFEVTLPDGTVQPSVGKTVDADGNVLNAVTNGGIIFKWKHQLNFDWSNGAYGLTVTQNYQSGYDDNVPQGFSPITTAIPVSAFQTWDLQGTYTGLKNTTIRVGMKNFLNKMPPTAITGGQYFQSGYDPSYYDPHGRFGYVTANYKF</sequence>
<dbReference type="InterPro" id="IPR012910">
    <property type="entry name" value="Plug_dom"/>
</dbReference>
<organism evidence="15 16">
    <name type="scientific">Undibacterium jejuense</name>
    <dbReference type="NCBI Taxonomy" id="1344949"/>
    <lineage>
        <taxon>Bacteria</taxon>
        <taxon>Pseudomonadati</taxon>
        <taxon>Pseudomonadota</taxon>
        <taxon>Betaproteobacteria</taxon>
        <taxon>Burkholderiales</taxon>
        <taxon>Oxalobacteraceae</taxon>
        <taxon>Undibacterium</taxon>
    </lineage>
</organism>
<evidence type="ECO:0000256" key="1">
    <source>
        <dbReference type="ARBA" id="ARBA00004571"/>
    </source>
</evidence>
<dbReference type="SUPFAM" id="SSF56935">
    <property type="entry name" value="Porins"/>
    <property type="match status" value="1"/>
</dbReference>
<evidence type="ECO:0000256" key="3">
    <source>
        <dbReference type="ARBA" id="ARBA00022448"/>
    </source>
</evidence>
<name>A0A923KI43_9BURK</name>
<keyword evidence="9 10" id="KW-0998">Cell outer membrane</keyword>
<evidence type="ECO:0000256" key="8">
    <source>
        <dbReference type="ARBA" id="ARBA00023170"/>
    </source>
</evidence>
<dbReference type="AlphaFoldDB" id="A0A923KI43"/>
<accession>A0A923KI43</accession>
<evidence type="ECO:0000256" key="2">
    <source>
        <dbReference type="ARBA" id="ARBA00009810"/>
    </source>
</evidence>
<dbReference type="Gene3D" id="2.40.170.20">
    <property type="entry name" value="TonB-dependent receptor, beta-barrel domain"/>
    <property type="match status" value="1"/>
</dbReference>
<dbReference type="InterPro" id="IPR036942">
    <property type="entry name" value="Beta-barrel_TonB_sf"/>
</dbReference>
<feature type="domain" description="TonB-dependent receptor-like beta-barrel" evidence="13">
    <location>
        <begin position="424"/>
        <end position="884"/>
    </location>
</feature>
<evidence type="ECO:0000313" key="15">
    <source>
        <dbReference type="EMBL" id="MBC3862017.1"/>
    </source>
</evidence>
<keyword evidence="4 10" id="KW-1134">Transmembrane beta strand</keyword>
<feature type="chain" id="PRO_5037333811" evidence="12">
    <location>
        <begin position="22"/>
        <end position="924"/>
    </location>
</feature>
<comment type="subcellular location">
    <subcellularLocation>
        <location evidence="1 10">Cell outer membrane</location>
        <topology evidence="1 10">Multi-pass membrane protein</topology>
    </subcellularLocation>
</comment>
<keyword evidence="8 15" id="KW-0675">Receptor</keyword>
<keyword evidence="7 10" id="KW-0472">Membrane</keyword>
<keyword evidence="3 10" id="KW-0813">Transport</keyword>
<dbReference type="PANTHER" id="PTHR47234">
    <property type="match status" value="1"/>
</dbReference>
<dbReference type="Proteomes" id="UP000634011">
    <property type="component" value="Unassembled WGS sequence"/>
</dbReference>
<proteinExistence type="inferred from homology"/>
<dbReference type="Gene3D" id="2.170.130.10">
    <property type="entry name" value="TonB-dependent receptor, plug domain"/>
    <property type="match status" value="1"/>
</dbReference>
<evidence type="ECO:0000313" key="16">
    <source>
        <dbReference type="Proteomes" id="UP000634011"/>
    </source>
</evidence>
<evidence type="ECO:0000256" key="10">
    <source>
        <dbReference type="PROSITE-ProRule" id="PRU01360"/>
    </source>
</evidence>